<evidence type="ECO:0000259" key="6">
    <source>
        <dbReference type="Pfam" id="PF08281"/>
    </source>
</evidence>
<dbReference type="Pfam" id="PF04542">
    <property type="entry name" value="Sigma70_r2"/>
    <property type="match status" value="1"/>
</dbReference>
<dbReference type="SUPFAM" id="SSF88659">
    <property type="entry name" value="Sigma3 and sigma4 domains of RNA polymerase sigma factors"/>
    <property type="match status" value="1"/>
</dbReference>
<dbReference type="EMBL" id="CP009455">
    <property type="protein sequence ID" value="AIR89434.1"/>
    <property type="molecule type" value="Genomic_DNA"/>
</dbReference>
<gene>
    <name evidence="7" type="ORF">LK03_09140</name>
</gene>
<dbReference type="KEGG" id="psw:LK03_09140"/>
<dbReference type="InterPro" id="IPR007627">
    <property type="entry name" value="RNA_pol_sigma70_r2"/>
</dbReference>
<keyword evidence="3" id="KW-0731">Sigma factor</keyword>
<dbReference type="GO" id="GO:0006352">
    <property type="term" value="P:DNA-templated transcription initiation"/>
    <property type="evidence" value="ECO:0007669"/>
    <property type="project" value="InterPro"/>
</dbReference>
<evidence type="ECO:0000256" key="4">
    <source>
        <dbReference type="ARBA" id="ARBA00023163"/>
    </source>
</evidence>
<proteinExistence type="inferred from homology"/>
<feature type="domain" description="RNA polymerase sigma-70 region 2" evidence="5">
    <location>
        <begin position="17"/>
        <end position="79"/>
    </location>
</feature>
<evidence type="ECO:0000313" key="8">
    <source>
        <dbReference type="Proteomes" id="UP000029493"/>
    </source>
</evidence>
<keyword evidence="4" id="KW-0804">Transcription</keyword>
<organism evidence="7 8">
    <name type="scientific">Pseudomonas cremoricolorata</name>
    <dbReference type="NCBI Taxonomy" id="157783"/>
    <lineage>
        <taxon>Bacteria</taxon>
        <taxon>Pseudomonadati</taxon>
        <taxon>Pseudomonadota</taxon>
        <taxon>Gammaproteobacteria</taxon>
        <taxon>Pseudomonadales</taxon>
        <taxon>Pseudomonadaceae</taxon>
        <taxon>Pseudomonas</taxon>
    </lineage>
</organism>
<dbReference type="Proteomes" id="UP000029493">
    <property type="component" value="Chromosome"/>
</dbReference>
<dbReference type="InterPro" id="IPR013324">
    <property type="entry name" value="RNA_pol_sigma_r3/r4-like"/>
</dbReference>
<dbReference type="GO" id="GO:0016987">
    <property type="term" value="F:sigma factor activity"/>
    <property type="evidence" value="ECO:0007669"/>
    <property type="project" value="UniProtKB-KW"/>
</dbReference>
<protein>
    <submittedName>
        <fullName evidence="7">FecI family RNA polymerase sigma factor</fullName>
    </submittedName>
</protein>
<dbReference type="eggNOG" id="COG1595">
    <property type="taxonomic scope" value="Bacteria"/>
</dbReference>
<accession>A0A089WQJ4</accession>
<dbReference type="PANTHER" id="PTHR43133:SF63">
    <property type="entry name" value="RNA POLYMERASE SIGMA FACTOR FECI-RELATED"/>
    <property type="match status" value="1"/>
</dbReference>
<name>A0A089WQJ4_9PSED</name>
<evidence type="ECO:0000256" key="2">
    <source>
        <dbReference type="ARBA" id="ARBA00023015"/>
    </source>
</evidence>
<dbReference type="AlphaFoldDB" id="A0A089WQJ4"/>
<dbReference type="InterPro" id="IPR013249">
    <property type="entry name" value="RNA_pol_sigma70_r4_t2"/>
</dbReference>
<dbReference type="PANTHER" id="PTHR43133">
    <property type="entry name" value="RNA POLYMERASE ECF-TYPE SIGMA FACTO"/>
    <property type="match status" value="1"/>
</dbReference>
<evidence type="ECO:0000259" key="5">
    <source>
        <dbReference type="Pfam" id="PF04542"/>
    </source>
</evidence>
<evidence type="ECO:0000256" key="3">
    <source>
        <dbReference type="ARBA" id="ARBA00023082"/>
    </source>
</evidence>
<keyword evidence="2" id="KW-0805">Transcription regulation</keyword>
<dbReference type="InterPro" id="IPR036388">
    <property type="entry name" value="WH-like_DNA-bd_sf"/>
</dbReference>
<dbReference type="InterPro" id="IPR039425">
    <property type="entry name" value="RNA_pol_sigma-70-like"/>
</dbReference>
<dbReference type="Gene3D" id="1.10.1740.10">
    <property type="match status" value="1"/>
</dbReference>
<evidence type="ECO:0000313" key="7">
    <source>
        <dbReference type="EMBL" id="AIR89434.1"/>
    </source>
</evidence>
<dbReference type="Pfam" id="PF08281">
    <property type="entry name" value="Sigma70_r4_2"/>
    <property type="match status" value="1"/>
</dbReference>
<dbReference type="CDD" id="cd06171">
    <property type="entry name" value="Sigma70_r4"/>
    <property type="match status" value="1"/>
</dbReference>
<dbReference type="STRING" id="157783.LK03_09140"/>
<dbReference type="GO" id="GO:0003677">
    <property type="term" value="F:DNA binding"/>
    <property type="evidence" value="ECO:0007669"/>
    <property type="project" value="InterPro"/>
</dbReference>
<sequence>MWAMSQDREHLLAAFLENREALQAYLARQFGNVGVAEDLTQETWLRVASRTLGAHIGNPRAYIFRIARNLGMDLYRRQSLGIELQLDPLAVEQIADARIDPAHSLEQRRELERLVQVLDELPPRCREVFILCRVEGLDHQQIAERLNISKSTVVSQMVKAMQRLERAMR</sequence>
<keyword evidence="8" id="KW-1185">Reference proteome</keyword>
<dbReference type="InterPro" id="IPR014284">
    <property type="entry name" value="RNA_pol_sigma-70_dom"/>
</dbReference>
<feature type="domain" description="RNA polymerase sigma factor 70 region 4 type 2" evidence="6">
    <location>
        <begin position="112"/>
        <end position="164"/>
    </location>
</feature>
<dbReference type="InterPro" id="IPR013325">
    <property type="entry name" value="RNA_pol_sigma_r2"/>
</dbReference>
<reference evidence="7 8" key="1">
    <citation type="submission" date="2014-09" db="EMBL/GenBank/DDBJ databases">
        <authorList>
            <person name="Chan K.-G."/>
        </authorList>
    </citation>
    <scope>NUCLEOTIDE SEQUENCE [LARGE SCALE GENOMIC DNA]</scope>
    <source>
        <strain evidence="7 8">ND07</strain>
    </source>
</reference>
<dbReference type="NCBIfam" id="TIGR02937">
    <property type="entry name" value="sigma70-ECF"/>
    <property type="match status" value="1"/>
</dbReference>
<dbReference type="OrthoDB" id="8589148at2"/>
<dbReference type="SUPFAM" id="SSF88946">
    <property type="entry name" value="Sigma2 domain of RNA polymerase sigma factors"/>
    <property type="match status" value="1"/>
</dbReference>
<evidence type="ECO:0000256" key="1">
    <source>
        <dbReference type="ARBA" id="ARBA00010641"/>
    </source>
</evidence>
<dbReference type="Gene3D" id="1.10.10.10">
    <property type="entry name" value="Winged helix-like DNA-binding domain superfamily/Winged helix DNA-binding domain"/>
    <property type="match status" value="1"/>
</dbReference>
<comment type="similarity">
    <text evidence="1">Belongs to the sigma-70 factor family. ECF subfamily.</text>
</comment>